<evidence type="ECO:0000256" key="1">
    <source>
        <dbReference type="SAM" id="Phobius"/>
    </source>
</evidence>
<keyword evidence="1" id="KW-1133">Transmembrane helix</keyword>
<dbReference type="GeneID" id="11533406"/>
<dbReference type="eggNOG" id="ENOG502S3VI">
    <property type="taxonomic scope" value="Eukaryota"/>
</dbReference>
<dbReference type="EMBL" id="HE612866">
    <property type="protein sequence ID" value="CCE65270.1"/>
    <property type="molecule type" value="Genomic_DNA"/>
</dbReference>
<proteinExistence type="predicted"/>
<dbReference type="OMA" id="CINIRYD"/>
<reference evidence="2 3" key="1">
    <citation type="journal article" date="2011" name="Proc. Natl. Acad. Sci. U.S.A.">
        <title>Evolutionary erosion of yeast sex chromosomes by mating-type switching accidents.</title>
        <authorList>
            <person name="Gordon J.L."/>
            <person name="Armisen D."/>
            <person name="Proux-Wera E."/>
            <person name="Oheigeartaigh S.S."/>
            <person name="Byrne K.P."/>
            <person name="Wolfe K.H."/>
        </authorList>
    </citation>
    <scope>NUCLEOTIDE SEQUENCE [LARGE SCALE GENOMIC DNA]</scope>
    <source>
        <strain evidence="3">ATCC 24235 / CBS 4417 / NBRC 1672 / NRRL Y-8282 / UCD 70-5</strain>
    </source>
</reference>
<name>G8BZE2_TETPH</name>
<dbReference type="HOGENOM" id="CLU_119636_0_0_1"/>
<keyword evidence="1" id="KW-0812">Transmembrane</keyword>
<evidence type="ECO:0000313" key="2">
    <source>
        <dbReference type="EMBL" id="CCE65270.1"/>
    </source>
</evidence>
<dbReference type="STRING" id="1071381.G8BZE2"/>
<organism evidence="2 3">
    <name type="scientific">Tetrapisispora phaffii (strain ATCC 24235 / CBS 4417 / NBRC 1672 / NRRL Y-8282 / UCD 70-5)</name>
    <name type="common">Yeast</name>
    <name type="synonym">Fabospora phaffii</name>
    <dbReference type="NCBI Taxonomy" id="1071381"/>
    <lineage>
        <taxon>Eukaryota</taxon>
        <taxon>Fungi</taxon>
        <taxon>Dikarya</taxon>
        <taxon>Ascomycota</taxon>
        <taxon>Saccharomycotina</taxon>
        <taxon>Saccharomycetes</taxon>
        <taxon>Saccharomycetales</taxon>
        <taxon>Saccharomycetaceae</taxon>
        <taxon>Tetrapisispora</taxon>
    </lineage>
</organism>
<feature type="transmembrane region" description="Helical" evidence="1">
    <location>
        <begin position="73"/>
        <end position="98"/>
    </location>
</feature>
<feature type="transmembrane region" description="Helical" evidence="1">
    <location>
        <begin position="48"/>
        <end position="67"/>
    </location>
</feature>
<evidence type="ECO:0000313" key="3">
    <source>
        <dbReference type="Proteomes" id="UP000005666"/>
    </source>
</evidence>
<dbReference type="Proteomes" id="UP000005666">
    <property type="component" value="Chromosome 11"/>
</dbReference>
<accession>G8BZE2</accession>
<feature type="transmembrane region" description="Helical" evidence="1">
    <location>
        <begin position="155"/>
        <end position="177"/>
    </location>
</feature>
<dbReference type="AlphaFoldDB" id="G8BZE2"/>
<protein>
    <submittedName>
        <fullName evidence="2">Uncharacterized protein</fullName>
    </submittedName>
</protein>
<feature type="transmembrane region" description="Helical" evidence="1">
    <location>
        <begin position="119"/>
        <end position="135"/>
    </location>
</feature>
<dbReference type="KEGG" id="tpf:TPHA_0K01370"/>
<gene>
    <name evidence="2" type="primary">TPHA0K01370</name>
    <name evidence="2" type="ordered locus">TPHA_0K01370</name>
</gene>
<keyword evidence="3" id="KW-1185">Reference proteome</keyword>
<dbReference type="RefSeq" id="XP_003687704.1">
    <property type="nucleotide sequence ID" value="XM_003687656.1"/>
</dbReference>
<dbReference type="OrthoDB" id="4074030at2759"/>
<keyword evidence="1" id="KW-0472">Membrane</keyword>
<sequence>MSRLRKINRALLGIGYDNEVGDIPLDIDEQEELINKLEIINYDNNKQYINFLTILNLIICGIYIFLIKKYSNRLIKIIFVLSLQSMLLSLIILRYNIIIKDLPMINKFKFKFNINNNKLNILNIIIIITINWLFYSNYKEISSVADKTNKNTSVLLHIFIFLPSLQYIISNLTIYWIKLLNNDITDLRTLKYKYKSA</sequence>